<feature type="region of interest" description="Disordered" evidence="1">
    <location>
        <begin position="1"/>
        <end position="23"/>
    </location>
</feature>
<dbReference type="EMBL" id="CADEAL010004237">
    <property type="protein sequence ID" value="CAB1455065.1"/>
    <property type="molecule type" value="Genomic_DNA"/>
</dbReference>
<evidence type="ECO:0000313" key="2">
    <source>
        <dbReference type="EMBL" id="CAB1455065.1"/>
    </source>
</evidence>
<protein>
    <submittedName>
        <fullName evidence="2">Uncharacterized protein</fullName>
    </submittedName>
</protein>
<evidence type="ECO:0000256" key="1">
    <source>
        <dbReference type="SAM" id="MobiDB-lite"/>
    </source>
</evidence>
<dbReference type="AlphaFoldDB" id="A0A9N7VVN6"/>
<sequence length="161" mass="19004">MMMRFLAGRTQKRKSRQKQRMSQRIREMMKTALRMKMGRRENRVLPPLRMKRRMKESKTSIISPQENRLKKIHIIQEEAAEDEDDDKSGSKTGSSDREEFSEDDIENLLAPQQQTKKTDKDLKVDDKAKANCDNVEIFQVEDNSKKTDQQSDSDEIDDFYD</sequence>
<keyword evidence="3" id="KW-1185">Reference proteome</keyword>
<reference evidence="2" key="1">
    <citation type="submission" date="2020-03" db="EMBL/GenBank/DDBJ databases">
        <authorList>
            <person name="Weist P."/>
        </authorList>
    </citation>
    <scope>NUCLEOTIDE SEQUENCE</scope>
</reference>
<organism evidence="2 3">
    <name type="scientific">Pleuronectes platessa</name>
    <name type="common">European plaice</name>
    <dbReference type="NCBI Taxonomy" id="8262"/>
    <lineage>
        <taxon>Eukaryota</taxon>
        <taxon>Metazoa</taxon>
        <taxon>Chordata</taxon>
        <taxon>Craniata</taxon>
        <taxon>Vertebrata</taxon>
        <taxon>Euteleostomi</taxon>
        <taxon>Actinopterygii</taxon>
        <taxon>Neopterygii</taxon>
        <taxon>Teleostei</taxon>
        <taxon>Neoteleostei</taxon>
        <taxon>Acanthomorphata</taxon>
        <taxon>Carangaria</taxon>
        <taxon>Pleuronectiformes</taxon>
        <taxon>Pleuronectoidei</taxon>
        <taxon>Pleuronectidae</taxon>
        <taxon>Pleuronectes</taxon>
    </lineage>
</organism>
<feature type="compositionally biased region" description="Basic residues" evidence="1">
    <location>
        <begin position="10"/>
        <end position="23"/>
    </location>
</feature>
<feature type="compositionally biased region" description="Acidic residues" evidence="1">
    <location>
        <begin position="151"/>
        <end position="161"/>
    </location>
</feature>
<accession>A0A9N7VVN6</accession>
<proteinExistence type="predicted"/>
<feature type="compositionally biased region" description="Basic and acidic residues" evidence="1">
    <location>
        <begin position="116"/>
        <end position="130"/>
    </location>
</feature>
<dbReference type="Proteomes" id="UP001153269">
    <property type="component" value="Unassembled WGS sequence"/>
</dbReference>
<name>A0A9N7VVN6_PLEPL</name>
<gene>
    <name evidence="2" type="ORF">PLEPLA_LOCUS42835</name>
</gene>
<evidence type="ECO:0000313" key="3">
    <source>
        <dbReference type="Proteomes" id="UP001153269"/>
    </source>
</evidence>
<comment type="caution">
    <text evidence="2">The sequence shown here is derived from an EMBL/GenBank/DDBJ whole genome shotgun (WGS) entry which is preliminary data.</text>
</comment>
<feature type="region of interest" description="Disordered" evidence="1">
    <location>
        <begin position="52"/>
        <end position="161"/>
    </location>
</feature>